<sequence>MDKGNDTKTAVSLMKMALALLDKAGEGTSAAACHLQAAIDAGSGAPKPLAQSEKVP</sequence>
<evidence type="ECO:0000313" key="1">
    <source>
        <dbReference type="EMBL" id="GAA5063538.1"/>
    </source>
</evidence>
<evidence type="ECO:0000313" key="2">
    <source>
        <dbReference type="Proteomes" id="UP001500518"/>
    </source>
</evidence>
<reference evidence="2" key="1">
    <citation type="journal article" date="2019" name="Int. J. Syst. Evol. Microbiol.">
        <title>The Global Catalogue of Microorganisms (GCM) 10K type strain sequencing project: providing services to taxonomists for standard genome sequencing and annotation.</title>
        <authorList>
            <consortium name="The Broad Institute Genomics Platform"/>
            <consortium name="The Broad Institute Genome Sequencing Center for Infectious Disease"/>
            <person name="Wu L."/>
            <person name="Ma J."/>
        </authorList>
    </citation>
    <scope>NUCLEOTIDE SEQUENCE [LARGE SCALE GENOMIC DNA]</scope>
    <source>
        <strain evidence="2">JCM 18014</strain>
    </source>
</reference>
<gene>
    <name evidence="1" type="ORF">GCM10023208_34610</name>
</gene>
<name>A0ABP9KTP6_9SPHN</name>
<organism evidence="1 2">
    <name type="scientific">Erythrobacter westpacificensis</name>
    <dbReference type="NCBI Taxonomy" id="1055231"/>
    <lineage>
        <taxon>Bacteria</taxon>
        <taxon>Pseudomonadati</taxon>
        <taxon>Pseudomonadota</taxon>
        <taxon>Alphaproteobacteria</taxon>
        <taxon>Sphingomonadales</taxon>
        <taxon>Erythrobacteraceae</taxon>
        <taxon>Erythrobacter/Porphyrobacter group</taxon>
        <taxon>Erythrobacter</taxon>
    </lineage>
</organism>
<accession>A0ABP9KTP6</accession>
<comment type="caution">
    <text evidence="1">The sequence shown here is derived from an EMBL/GenBank/DDBJ whole genome shotgun (WGS) entry which is preliminary data.</text>
</comment>
<keyword evidence="2" id="KW-1185">Reference proteome</keyword>
<dbReference type="Proteomes" id="UP001500518">
    <property type="component" value="Unassembled WGS sequence"/>
</dbReference>
<protein>
    <submittedName>
        <fullName evidence="1">Uncharacterized protein</fullName>
    </submittedName>
</protein>
<dbReference type="RefSeq" id="WP_346034142.1">
    <property type="nucleotide sequence ID" value="NZ_BAABHV010000036.1"/>
</dbReference>
<proteinExistence type="predicted"/>
<dbReference type="EMBL" id="BAABHV010000036">
    <property type="protein sequence ID" value="GAA5063538.1"/>
    <property type="molecule type" value="Genomic_DNA"/>
</dbReference>